<dbReference type="EMBL" id="BMNW01000003">
    <property type="protein sequence ID" value="GGM07576.1"/>
    <property type="molecule type" value="Genomic_DNA"/>
</dbReference>
<comment type="caution">
    <text evidence="3">The sequence shown here is derived from an EMBL/GenBank/DDBJ whole genome shotgun (WGS) entry which is preliminary data.</text>
</comment>
<protein>
    <submittedName>
        <fullName evidence="3">Aspartate-semialdehyde dehydrogenase</fullName>
    </submittedName>
</protein>
<reference evidence="4" key="1">
    <citation type="journal article" date="2019" name="Int. J. Syst. Evol. Microbiol.">
        <title>The Global Catalogue of Microorganisms (GCM) 10K type strain sequencing project: providing services to taxonomists for standard genome sequencing and annotation.</title>
        <authorList>
            <consortium name="The Broad Institute Genomics Platform"/>
            <consortium name="The Broad Institute Genome Sequencing Center for Infectious Disease"/>
            <person name="Wu L."/>
            <person name="Ma J."/>
        </authorList>
    </citation>
    <scope>NUCLEOTIDE SEQUENCE [LARGE SCALE GENOMIC DNA]</scope>
    <source>
        <strain evidence="4">JCM 13501</strain>
    </source>
</reference>
<keyword evidence="4" id="KW-1185">Reference proteome</keyword>
<sequence>MHMNTSLSVVVVGATGTVGEAIVTLLEERNFPLANLYIAASADSVGQSIAFRGRNLRITAADDFDFGKAQLAFMVTDASVAGSLAEKAFKSGCSVIDLTGSLDSSRAPRVMPDVNAELIAKQERPCLLSVPSAPAAALISALAPICYQSAIEQATVTACLAASSRGKAGIRELARQTTELLNARPLEPRVFGKQLAFNVLAQTDEPRADGYTALEHRVMEECTEVLGNNLGLLAVSCIQVPVFFGDSLSVTVKTRDVLAIKDLNLAYSKHETVELFESEEYPTAVEDAIGRDEILIGRVRHNPSDPHLIEMWIVSDNVRKAAALNAVQTAELLIKHYL</sequence>
<dbReference type="InterPro" id="IPR000534">
    <property type="entry name" value="Semialdehyde_DH_NAD-bd"/>
</dbReference>
<dbReference type="Pfam" id="PF02774">
    <property type="entry name" value="Semialdhyde_dhC"/>
    <property type="match status" value="1"/>
</dbReference>
<dbReference type="PANTHER" id="PTHR46278">
    <property type="entry name" value="DEHYDROGENASE, PUTATIVE-RELATED"/>
    <property type="match status" value="1"/>
</dbReference>
<evidence type="ECO:0000259" key="2">
    <source>
        <dbReference type="SMART" id="SM00859"/>
    </source>
</evidence>
<dbReference type="SUPFAM" id="SSF51735">
    <property type="entry name" value="NAD(P)-binding Rossmann-fold domains"/>
    <property type="match status" value="1"/>
</dbReference>
<dbReference type="PANTHER" id="PTHR46278:SF2">
    <property type="entry name" value="ASPARTATE-SEMIALDEHYDE DEHYDROGENASE"/>
    <property type="match status" value="1"/>
</dbReference>
<dbReference type="Gene3D" id="3.40.50.720">
    <property type="entry name" value="NAD(P)-binding Rossmann-like Domain"/>
    <property type="match status" value="1"/>
</dbReference>
<evidence type="ECO:0000313" key="4">
    <source>
        <dbReference type="Proteomes" id="UP000616499"/>
    </source>
</evidence>
<dbReference type="CDD" id="cd17894">
    <property type="entry name" value="ASADH_USG1_N"/>
    <property type="match status" value="1"/>
</dbReference>
<evidence type="ECO:0000313" key="3">
    <source>
        <dbReference type="EMBL" id="GGM07576.1"/>
    </source>
</evidence>
<dbReference type="PIRSF" id="PIRSF000148">
    <property type="entry name" value="ASA_dh"/>
    <property type="match status" value="1"/>
</dbReference>
<dbReference type="NCBIfam" id="NF011456">
    <property type="entry name" value="PRK14874.1"/>
    <property type="match status" value="1"/>
</dbReference>
<dbReference type="Pfam" id="PF01118">
    <property type="entry name" value="Semialdhyde_dh"/>
    <property type="match status" value="1"/>
</dbReference>
<name>A0ABQ2GQ34_9PSED</name>
<evidence type="ECO:0000256" key="1">
    <source>
        <dbReference type="ARBA" id="ARBA00010584"/>
    </source>
</evidence>
<dbReference type="Proteomes" id="UP000616499">
    <property type="component" value="Unassembled WGS sequence"/>
</dbReference>
<comment type="similarity">
    <text evidence="1">Belongs to the aspartate-semialdehyde dehydrogenase family.</text>
</comment>
<feature type="domain" description="Semialdehyde dehydrogenase NAD-binding" evidence="2">
    <location>
        <begin position="8"/>
        <end position="122"/>
    </location>
</feature>
<dbReference type="CDD" id="cd18129">
    <property type="entry name" value="ASADH_C_USG1_like"/>
    <property type="match status" value="1"/>
</dbReference>
<dbReference type="SMART" id="SM00859">
    <property type="entry name" value="Semialdhyde_dh"/>
    <property type="match status" value="1"/>
</dbReference>
<dbReference type="InterPro" id="IPR012280">
    <property type="entry name" value="Semialdhyde_DH_dimer_dom"/>
</dbReference>
<gene>
    <name evidence="3" type="ORF">GCM10009425_18570</name>
</gene>
<dbReference type="Gene3D" id="3.30.360.10">
    <property type="entry name" value="Dihydrodipicolinate Reductase, domain 2"/>
    <property type="match status" value="1"/>
</dbReference>
<dbReference type="InterPro" id="IPR036291">
    <property type="entry name" value="NAD(P)-bd_dom_sf"/>
</dbReference>
<proteinExistence type="inferred from homology"/>
<dbReference type="NCBIfam" id="NF004224">
    <property type="entry name" value="PRK05671.1"/>
    <property type="match status" value="1"/>
</dbReference>
<accession>A0ABQ2GQ34</accession>
<dbReference type="SUPFAM" id="SSF55347">
    <property type="entry name" value="Glyceraldehyde-3-phosphate dehydrogenase-like, C-terminal domain"/>
    <property type="match status" value="1"/>
</dbReference>
<organism evidence="3 4">
    <name type="scientific">Pseudomonas asuensis</name>
    <dbReference type="NCBI Taxonomy" id="1825787"/>
    <lineage>
        <taxon>Bacteria</taxon>
        <taxon>Pseudomonadati</taxon>
        <taxon>Pseudomonadota</taxon>
        <taxon>Gammaproteobacteria</taxon>
        <taxon>Pseudomonadales</taxon>
        <taxon>Pseudomonadaceae</taxon>
        <taxon>Pseudomonas</taxon>
    </lineage>
</organism>